<gene>
    <name evidence="1" type="ORF">GCM10010968_07980</name>
</gene>
<dbReference type="EMBL" id="BMLM01000001">
    <property type="protein sequence ID" value="GGN80285.1"/>
    <property type="molecule type" value="Genomic_DNA"/>
</dbReference>
<accession>A0ABQ2KFI7</accession>
<sequence length="315" mass="34493">MDLASPFLVSEARAAGATPKQLRAGRFAAPAHGVRVLRAAVDDDRLVLDALALVARDDHCFSHTTAAALHGMPLPARTRAGEVHVAAPTAGSRMRRRGVVGHRLRTRVESAAGLPVTSRIDTFVHLATLLDHGSLVAVADWLVSHRRGAERIEPADLLAHCERRRGAPRIAAAVAAVRDCAVGSESPRETRHRLLLKDLGLPTAELNLTIFDEDGTFLMRLDGGWPELRAGWEYDGEQHWSDPQQRAKDLDRLERPQALGWRIRKFGAHHHRPEGRAALSDFVAEVRARAAAAATTPIALRGFWSPCLAPDRPRR</sequence>
<name>A0ABQ2KFI7_9MICO</name>
<evidence type="ECO:0000313" key="1">
    <source>
        <dbReference type="EMBL" id="GGN80285.1"/>
    </source>
</evidence>
<dbReference type="RefSeq" id="WP_188716287.1">
    <property type="nucleotide sequence ID" value="NZ_BAABBD010000001.1"/>
</dbReference>
<proteinExistence type="predicted"/>
<keyword evidence="2" id="KW-1185">Reference proteome</keyword>
<dbReference type="Proteomes" id="UP000626982">
    <property type="component" value="Unassembled WGS sequence"/>
</dbReference>
<reference evidence="2" key="1">
    <citation type="journal article" date="2019" name="Int. J. Syst. Evol. Microbiol.">
        <title>The Global Catalogue of Microorganisms (GCM) 10K type strain sequencing project: providing services to taxonomists for standard genome sequencing and annotation.</title>
        <authorList>
            <consortium name="The Broad Institute Genomics Platform"/>
            <consortium name="The Broad Institute Genome Sequencing Center for Infectious Disease"/>
            <person name="Wu L."/>
            <person name="Ma J."/>
        </authorList>
    </citation>
    <scope>NUCLEOTIDE SEQUENCE [LARGE SCALE GENOMIC DNA]</scope>
    <source>
        <strain evidence="2">CGMCC 1.6960</strain>
    </source>
</reference>
<comment type="caution">
    <text evidence="1">The sequence shown here is derived from an EMBL/GenBank/DDBJ whole genome shotgun (WGS) entry which is preliminary data.</text>
</comment>
<evidence type="ECO:0000313" key="2">
    <source>
        <dbReference type="Proteomes" id="UP000626982"/>
    </source>
</evidence>
<protein>
    <recommendedName>
        <fullName evidence="3">Transcriptional regulator, AbiEi antitoxin, Type IV TA system</fullName>
    </recommendedName>
</protein>
<evidence type="ECO:0008006" key="3">
    <source>
        <dbReference type="Google" id="ProtNLM"/>
    </source>
</evidence>
<organism evidence="1 2">
    <name type="scientific">Agrococcus terreus</name>
    <dbReference type="NCBI Taxonomy" id="574649"/>
    <lineage>
        <taxon>Bacteria</taxon>
        <taxon>Bacillati</taxon>
        <taxon>Actinomycetota</taxon>
        <taxon>Actinomycetes</taxon>
        <taxon>Micrococcales</taxon>
        <taxon>Microbacteriaceae</taxon>
        <taxon>Agrococcus</taxon>
    </lineage>
</organism>